<dbReference type="AlphaFoldDB" id="A0A0E4BSK2"/>
<name>A0A0E4BSK2_9BRAD</name>
<dbReference type="EMBL" id="AP014685">
    <property type="protein sequence ID" value="BAR58901.1"/>
    <property type="molecule type" value="Genomic_DNA"/>
</dbReference>
<accession>A0A0E4BSK2</accession>
<reference evidence="1 2" key="1">
    <citation type="submission" date="2014-11" db="EMBL/GenBank/DDBJ databases">
        <title>Symbiosis island explosion on the genome of extra-slow-growing strains of soybean bradyrhizobia with massive insertion sequences.</title>
        <authorList>
            <person name="Iida T."/>
            <person name="Minamisawa K."/>
        </authorList>
    </citation>
    <scope>NUCLEOTIDE SEQUENCE [LARGE SCALE GENOMIC DNA]</scope>
    <source>
        <strain evidence="1 2">NK6</strain>
    </source>
</reference>
<protein>
    <submittedName>
        <fullName evidence="1">Uncharacterized protein</fullName>
    </submittedName>
</protein>
<dbReference type="Proteomes" id="UP000063308">
    <property type="component" value="Chromosome"/>
</dbReference>
<sequence length="35" mass="3921">MMPAQVDVKHFISEGKQAKLSFFGIDDPMRLAKAI</sequence>
<proteinExistence type="predicted"/>
<evidence type="ECO:0000313" key="2">
    <source>
        <dbReference type="Proteomes" id="UP000063308"/>
    </source>
</evidence>
<gene>
    <name evidence="1" type="ORF">NK6_5744</name>
</gene>
<evidence type="ECO:0000313" key="1">
    <source>
        <dbReference type="EMBL" id="BAR58901.1"/>
    </source>
</evidence>
<organism evidence="1 2">
    <name type="scientific">Bradyrhizobium diazoefficiens</name>
    <dbReference type="NCBI Taxonomy" id="1355477"/>
    <lineage>
        <taxon>Bacteria</taxon>
        <taxon>Pseudomonadati</taxon>
        <taxon>Pseudomonadota</taxon>
        <taxon>Alphaproteobacteria</taxon>
        <taxon>Hyphomicrobiales</taxon>
        <taxon>Nitrobacteraceae</taxon>
        <taxon>Bradyrhizobium</taxon>
    </lineage>
</organism>